<evidence type="ECO:0000313" key="21">
    <source>
        <dbReference type="Proteomes" id="UP000076078"/>
    </source>
</evidence>
<evidence type="ECO:0000256" key="8">
    <source>
        <dbReference type="ARBA" id="ARBA00022598"/>
    </source>
</evidence>
<comment type="cofactor">
    <cofactor evidence="17">
        <name>a monovalent cation</name>
        <dbReference type="ChEBI" id="CHEBI:60242"/>
    </cofactor>
    <text evidence="17">A monovalent cation.</text>
</comment>
<dbReference type="FunCoup" id="A0A152A5L6">
    <property type="interactions" value="464"/>
</dbReference>
<dbReference type="PROSITE" id="PS01011">
    <property type="entry name" value="FOLYLPOLYGLU_SYNT_1"/>
    <property type="match status" value="1"/>
</dbReference>
<keyword evidence="10 18" id="KW-0547">Nucleotide-binding</keyword>
<dbReference type="PIRSF" id="PIRSF038895">
    <property type="entry name" value="FPGS"/>
    <property type="match status" value="1"/>
</dbReference>
<evidence type="ECO:0000256" key="18">
    <source>
        <dbReference type="PIRSR" id="PIRSR038895-1"/>
    </source>
</evidence>
<evidence type="ECO:0000313" key="20">
    <source>
        <dbReference type="EMBL" id="KYR01519.1"/>
    </source>
</evidence>
<dbReference type="GO" id="GO:0046872">
    <property type="term" value="F:metal ion binding"/>
    <property type="evidence" value="ECO:0007669"/>
    <property type="project" value="UniProtKB-KW"/>
</dbReference>
<dbReference type="EC" id="6.3.2.17" evidence="17"/>
<dbReference type="InterPro" id="IPR036615">
    <property type="entry name" value="Mur_ligase_C_dom_sf"/>
</dbReference>
<feature type="binding site" evidence="18">
    <location>
        <position position="344"/>
    </location>
    <ligand>
        <name>ATP</name>
        <dbReference type="ChEBI" id="CHEBI:30616"/>
    </ligand>
</feature>
<name>A0A152A5L6_TIELA</name>
<evidence type="ECO:0000256" key="10">
    <source>
        <dbReference type="ARBA" id="ARBA00022741"/>
    </source>
</evidence>
<feature type="binding site" evidence="19">
    <location>
        <position position="211"/>
    </location>
    <ligand>
        <name>Mg(2+)</name>
        <dbReference type="ChEBI" id="CHEBI:18420"/>
        <label>1</label>
    </ligand>
</feature>
<comment type="subcellular location">
    <subcellularLocation>
        <location evidence="3">Cytoplasm</location>
    </subcellularLocation>
    <subcellularLocation>
        <location evidence="1">Mitochondrion inner membrane</location>
    </subcellularLocation>
    <subcellularLocation>
        <location evidence="2">Mitochondrion matrix</location>
    </subcellularLocation>
</comment>
<evidence type="ECO:0000256" key="16">
    <source>
        <dbReference type="ARBA" id="ARBA00047493"/>
    </source>
</evidence>
<reference evidence="20 21" key="1">
    <citation type="submission" date="2015-12" db="EMBL/GenBank/DDBJ databases">
        <title>Dictyostelia acquired genes for synthesis and detection of signals that induce cell-type specialization by lateral gene transfer from prokaryotes.</title>
        <authorList>
            <person name="Gloeckner G."/>
            <person name="Schaap P."/>
        </authorList>
    </citation>
    <scope>NUCLEOTIDE SEQUENCE [LARGE SCALE GENOMIC DNA]</scope>
    <source>
        <strain evidence="20 21">TK</strain>
    </source>
</reference>
<evidence type="ECO:0000256" key="1">
    <source>
        <dbReference type="ARBA" id="ARBA00004273"/>
    </source>
</evidence>
<dbReference type="Gene3D" id="3.90.190.20">
    <property type="entry name" value="Mur ligase, C-terminal domain"/>
    <property type="match status" value="1"/>
</dbReference>
<dbReference type="InterPro" id="IPR023600">
    <property type="entry name" value="Folylpolyglutamate_synth_euk"/>
</dbReference>
<comment type="pathway">
    <text evidence="4 17">Cofactor biosynthesis; tetrahydrofolylpolyglutamate biosynthesis.</text>
</comment>
<dbReference type="OrthoDB" id="5212574at2759"/>
<comment type="caution">
    <text evidence="20">The sequence shown here is derived from an EMBL/GenBank/DDBJ whole genome shotgun (WGS) entry which is preliminary data.</text>
</comment>
<comment type="function">
    <text evidence="17">Catalyzes conversion of folates to polyglutamate derivatives allowing concentration of folate compounds in the cell and the intracellular retention of these cofactors, which are important substrates for most of the folate-dependent enzymes that are involved in one-carbon transfer reactions involved in purine, pyrimidine and amino acid synthesis.</text>
</comment>
<keyword evidence="13 19" id="KW-0460">Magnesium</keyword>
<dbReference type="InterPro" id="IPR001645">
    <property type="entry name" value="Folylpolyglutamate_synth"/>
</dbReference>
<dbReference type="GO" id="GO:0005759">
    <property type="term" value="C:mitochondrial matrix"/>
    <property type="evidence" value="ECO:0007669"/>
    <property type="project" value="UniProtKB-SubCell"/>
</dbReference>
<dbReference type="OMA" id="ESLDCCM"/>
<evidence type="ECO:0000256" key="13">
    <source>
        <dbReference type="ARBA" id="ARBA00022842"/>
    </source>
</evidence>
<gene>
    <name evidence="20" type="ORF">DLAC_01508</name>
</gene>
<evidence type="ECO:0000256" key="5">
    <source>
        <dbReference type="ARBA" id="ARBA00008276"/>
    </source>
</evidence>
<dbReference type="EMBL" id="LODT01000006">
    <property type="protein sequence ID" value="KYR01519.1"/>
    <property type="molecule type" value="Genomic_DNA"/>
</dbReference>
<dbReference type="InterPro" id="IPR018109">
    <property type="entry name" value="Folylpolyglutamate_synth_CS"/>
</dbReference>
<keyword evidence="8 17" id="KW-0436">Ligase</keyword>
<keyword evidence="6" id="KW-0963">Cytoplasm</keyword>
<evidence type="ECO:0000256" key="2">
    <source>
        <dbReference type="ARBA" id="ARBA00004305"/>
    </source>
</evidence>
<dbReference type="SUPFAM" id="SSF53244">
    <property type="entry name" value="MurD-like peptide ligases, peptide-binding domain"/>
    <property type="match status" value="1"/>
</dbReference>
<dbReference type="UniPathway" id="UPA00850"/>
<evidence type="ECO:0000256" key="19">
    <source>
        <dbReference type="PIRSR" id="PIRSR038895-2"/>
    </source>
</evidence>
<evidence type="ECO:0000256" key="3">
    <source>
        <dbReference type="ARBA" id="ARBA00004496"/>
    </source>
</evidence>
<dbReference type="AlphaFoldDB" id="A0A152A5L6"/>
<keyword evidence="11" id="KW-0999">Mitochondrion inner membrane</keyword>
<evidence type="ECO:0000256" key="15">
    <source>
        <dbReference type="ARBA" id="ARBA00023136"/>
    </source>
</evidence>
<feature type="binding site" evidence="19">
    <location>
        <position position="115"/>
    </location>
    <ligand>
        <name>Mg(2+)</name>
        <dbReference type="ChEBI" id="CHEBI:18420"/>
        <label>1</label>
    </ligand>
</feature>
<dbReference type="Proteomes" id="UP000076078">
    <property type="component" value="Unassembled WGS sequence"/>
</dbReference>
<evidence type="ECO:0000256" key="12">
    <source>
        <dbReference type="ARBA" id="ARBA00022840"/>
    </source>
</evidence>
<evidence type="ECO:0000256" key="17">
    <source>
        <dbReference type="PIRNR" id="PIRNR038895"/>
    </source>
</evidence>
<evidence type="ECO:0000256" key="4">
    <source>
        <dbReference type="ARBA" id="ARBA00005150"/>
    </source>
</evidence>
<keyword evidence="9 19" id="KW-0479">Metal-binding</keyword>
<feature type="binding site" evidence="19">
    <location>
        <position position="183"/>
    </location>
    <ligand>
        <name>Mg(2+)</name>
        <dbReference type="ChEBI" id="CHEBI:18420"/>
        <label>1</label>
    </ligand>
</feature>
<dbReference type="Gene3D" id="3.40.1190.10">
    <property type="entry name" value="Mur-like, catalytic domain"/>
    <property type="match status" value="1"/>
</dbReference>
<evidence type="ECO:0000256" key="7">
    <source>
        <dbReference type="ARBA" id="ARBA00022563"/>
    </source>
</evidence>
<dbReference type="InterPro" id="IPR036565">
    <property type="entry name" value="Mur-like_cat_sf"/>
</dbReference>
<proteinExistence type="inferred from homology"/>
<evidence type="ECO:0000256" key="14">
    <source>
        <dbReference type="ARBA" id="ARBA00023128"/>
    </source>
</evidence>
<dbReference type="FunFam" id="3.40.1190.10:FF:000008">
    <property type="entry name" value="Folylpolyglutamate synthase"/>
    <property type="match status" value="1"/>
</dbReference>
<organism evidence="20 21">
    <name type="scientific">Tieghemostelium lacteum</name>
    <name type="common">Slime mold</name>
    <name type="synonym">Dictyostelium lacteum</name>
    <dbReference type="NCBI Taxonomy" id="361077"/>
    <lineage>
        <taxon>Eukaryota</taxon>
        <taxon>Amoebozoa</taxon>
        <taxon>Evosea</taxon>
        <taxon>Eumycetozoa</taxon>
        <taxon>Dictyostelia</taxon>
        <taxon>Dictyosteliales</taxon>
        <taxon>Raperosteliaceae</taxon>
        <taxon>Tieghemostelium</taxon>
    </lineage>
</organism>
<dbReference type="STRING" id="361077.A0A152A5L6"/>
<dbReference type="PANTHER" id="PTHR11136:SF5">
    <property type="entry name" value="FOLYLPOLYGLUTAMATE SYNTHASE, MITOCHONDRIAL"/>
    <property type="match status" value="1"/>
</dbReference>
<keyword evidence="7 17" id="KW-0554">One-carbon metabolism</keyword>
<keyword evidence="14" id="KW-0496">Mitochondrion</keyword>
<dbReference type="SUPFAM" id="SSF53623">
    <property type="entry name" value="MurD-like peptide ligases, catalytic domain"/>
    <property type="match status" value="1"/>
</dbReference>
<dbReference type="GO" id="GO:0006730">
    <property type="term" value="P:one-carbon metabolic process"/>
    <property type="evidence" value="ECO:0007669"/>
    <property type="project" value="UniProtKB-KW"/>
</dbReference>
<protein>
    <recommendedName>
        <fullName evidence="17">Folylpolyglutamate synthase</fullName>
        <ecNumber evidence="17">6.3.2.17</ecNumber>
    </recommendedName>
    <alternativeName>
        <fullName evidence="17">Folylpoly-gamma-glutamate synthetase</fullName>
    </alternativeName>
    <alternativeName>
        <fullName evidence="17">Tetrahydrofolylpolyglutamate synthase</fullName>
    </alternativeName>
</protein>
<evidence type="ECO:0000256" key="6">
    <source>
        <dbReference type="ARBA" id="ARBA00022490"/>
    </source>
</evidence>
<dbReference type="InParanoid" id="A0A152A5L6"/>
<dbReference type="GO" id="GO:0005524">
    <property type="term" value="F:ATP binding"/>
    <property type="evidence" value="ECO:0007669"/>
    <property type="project" value="UniProtKB-KW"/>
</dbReference>
<dbReference type="GO" id="GO:0005743">
    <property type="term" value="C:mitochondrial inner membrane"/>
    <property type="evidence" value="ECO:0007669"/>
    <property type="project" value="UniProtKB-SubCell"/>
</dbReference>
<comment type="similarity">
    <text evidence="5 17">Belongs to the folylpolyglutamate synthase family.</text>
</comment>
<comment type="catalytic activity">
    <reaction evidence="16 17">
        <text>(6S)-5,6,7,8-tetrahydrofolyl-(gamma-L-Glu)(n) + L-glutamate + ATP = (6S)-5,6,7,8-tetrahydrofolyl-(gamma-L-Glu)(n+1) + ADP + phosphate + H(+)</text>
        <dbReference type="Rhea" id="RHEA:10580"/>
        <dbReference type="Rhea" id="RHEA-COMP:14738"/>
        <dbReference type="Rhea" id="RHEA-COMP:14740"/>
        <dbReference type="ChEBI" id="CHEBI:15378"/>
        <dbReference type="ChEBI" id="CHEBI:29985"/>
        <dbReference type="ChEBI" id="CHEBI:30616"/>
        <dbReference type="ChEBI" id="CHEBI:43474"/>
        <dbReference type="ChEBI" id="CHEBI:141005"/>
        <dbReference type="ChEBI" id="CHEBI:456216"/>
        <dbReference type="EC" id="6.3.2.17"/>
    </reaction>
</comment>
<keyword evidence="21" id="KW-1185">Reference proteome</keyword>
<dbReference type="NCBIfam" id="TIGR01499">
    <property type="entry name" value="folC"/>
    <property type="match status" value="1"/>
</dbReference>
<dbReference type="PROSITE" id="PS01012">
    <property type="entry name" value="FOLYLPOLYGLU_SYNT_2"/>
    <property type="match status" value="1"/>
</dbReference>
<feature type="binding site" evidence="18">
    <location>
        <position position="359"/>
    </location>
    <ligand>
        <name>ATP</name>
        <dbReference type="ChEBI" id="CHEBI:30616"/>
    </ligand>
</feature>
<keyword evidence="15" id="KW-0472">Membrane</keyword>
<accession>A0A152A5L6</accession>
<dbReference type="GO" id="GO:0004326">
    <property type="term" value="F:tetrahydrofolylpolyglutamate synthase activity"/>
    <property type="evidence" value="ECO:0007669"/>
    <property type="project" value="UniProtKB-EC"/>
</dbReference>
<evidence type="ECO:0000256" key="11">
    <source>
        <dbReference type="ARBA" id="ARBA00022792"/>
    </source>
</evidence>
<keyword evidence="12 18" id="KW-0067">ATP-binding</keyword>
<dbReference type="GO" id="GO:0005829">
    <property type="term" value="C:cytosol"/>
    <property type="evidence" value="ECO:0007669"/>
    <property type="project" value="TreeGrafter"/>
</dbReference>
<sequence length="518" mass="58403">MFKFNFKQFIQILSDNMIPLYQPKSRNYEESIKSLLSLQSNASTMTSWINERKFNKAESEKKLRDELVQCIDIMDIDLGKQQVIHVAGTKGKGSTCALTESILRNQGFTTGLFTSPHLISPRERIRINGQEISKEKFSQYFWMCWDKLITGPHGQFNLPFFRFLTVMALKVFQEEGVNCTVLEVGIGGRVDSTNIIPQPVVTGISSLGYDHMNVLGNTLAEIASEKAGIMKPGIPVFTVPQPDEAMQVLKSNSEKVGSPFSIVPPFEGTLSLEGDHQRENASLAIALANCFCIKQNSKPISTIYNQNQNYTLYNYAKNNYNIDYFKPLPESFIKGLSTCQWPGRAQYLKYSDKLELYLDGAHTPESALVCLNWWKSVVNKDGASSNENQQQSQYILMFTCTGGRSPKSFLQPFIDAWKNNEIPAFTQILIPEFDDTLKHITPHSVNESPLTWEKQIEQVFNQLLDDANITPRPKIVIEHIQSVIQYCTNQSKSSNIKVLSTGSLYLIGGLLKSIQGDE</sequence>
<dbReference type="PANTHER" id="PTHR11136">
    <property type="entry name" value="FOLYLPOLYGLUTAMATE SYNTHASE-RELATED"/>
    <property type="match status" value="1"/>
</dbReference>
<evidence type="ECO:0000256" key="9">
    <source>
        <dbReference type="ARBA" id="ARBA00022723"/>
    </source>
</evidence>